<reference evidence="1 2" key="1">
    <citation type="submission" date="2020-09" db="EMBL/GenBank/DDBJ databases">
        <title>De no assembly of potato wild relative species, Solanum commersonii.</title>
        <authorList>
            <person name="Cho K."/>
        </authorList>
    </citation>
    <scope>NUCLEOTIDE SEQUENCE [LARGE SCALE GENOMIC DNA]</scope>
    <source>
        <strain evidence="1">LZ3.2</strain>
        <tissue evidence="1">Leaf</tissue>
    </source>
</reference>
<sequence>MEEMHLQQLIIIWWKHEAPPKLKMIDQAIPELIIVEVKEWPSMIIKLKNYMPSLHYQKVTWNLPKKHKLKCNTDGACRGN</sequence>
<dbReference type="AlphaFoldDB" id="A0A9J5WPY7"/>
<name>A0A9J5WPY7_SOLCO</name>
<dbReference type="Proteomes" id="UP000824120">
    <property type="component" value="Chromosome 11"/>
</dbReference>
<evidence type="ECO:0000313" key="2">
    <source>
        <dbReference type="Proteomes" id="UP000824120"/>
    </source>
</evidence>
<accession>A0A9J5WPY7</accession>
<organism evidence="1 2">
    <name type="scientific">Solanum commersonii</name>
    <name type="common">Commerson's wild potato</name>
    <name type="synonym">Commerson's nightshade</name>
    <dbReference type="NCBI Taxonomy" id="4109"/>
    <lineage>
        <taxon>Eukaryota</taxon>
        <taxon>Viridiplantae</taxon>
        <taxon>Streptophyta</taxon>
        <taxon>Embryophyta</taxon>
        <taxon>Tracheophyta</taxon>
        <taxon>Spermatophyta</taxon>
        <taxon>Magnoliopsida</taxon>
        <taxon>eudicotyledons</taxon>
        <taxon>Gunneridae</taxon>
        <taxon>Pentapetalae</taxon>
        <taxon>asterids</taxon>
        <taxon>lamiids</taxon>
        <taxon>Solanales</taxon>
        <taxon>Solanaceae</taxon>
        <taxon>Solanoideae</taxon>
        <taxon>Solaneae</taxon>
        <taxon>Solanum</taxon>
    </lineage>
</organism>
<dbReference type="EMBL" id="JACXVP010000011">
    <property type="protein sequence ID" value="KAG5577080.1"/>
    <property type="molecule type" value="Genomic_DNA"/>
</dbReference>
<proteinExistence type="predicted"/>
<keyword evidence="2" id="KW-1185">Reference proteome</keyword>
<gene>
    <name evidence="1" type="ORF">H5410_057214</name>
</gene>
<comment type="caution">
    <text evidence="1">The sequence shown here is derived from an EMBL/GenBank/DDBJ whole genome shotgun (WGS) entry which is preliminary data.</text>
</comment>
<protein>
    <submittedName>
        <fullName evidence="1">Uncharacterized protein</fullName>
    </submittedName>
</protein>
<evidence type="ECO:0000313" key="1">
    <source>
        <dbReference type="EMBL" id="KAG5577080.1"/>
    </source>
</evidence>